<evidence type="ECO:0000313" key="14">
    <source>
        <dbReference type="Proteomes" id="UP000228560"/>
    </source>
</evidence>
<sequence>MEAKELSHFNEEGRSRMVDVGDKEDTARIAIAEGEIVMRPETLRLINEGKISKGDVLAVAQVAGIMAAKQTSQIIPMCHPLMLTSVDLNFKINEEAHKIIIKSKVKTIGRTGVEMEALTAVAIAGLTIYDMCKAVDRGMTIKAIRLIEKAGGKSGHYLNQNHSG</sequence>
<comment type="caution">
    <text evidence="9">The sequence shown here is derived from an EMBL/GenBank/DDBJ whole genome shotgun (WGS) entry which is preliminary data.</text>
</comment>
<protein>
    <recommendedName>
        <fullName evidence="3 7">Cyclic pyranopterin monophosphate synthase</fullName>
        <ecNumber evidence="3 7">4.6.1.17</ecNumber>
    </recommendedName>
    <alternativeName>
        <fullName evidence="7">Molybdenum cofactor biosynthesis protein C</fullName>
    </alternativeName>
</protein>
<evidence type="ECO:0000313" key="12">
    <source>
        <dbReference type="EMBL" id="PJB55930.1"/>
    </source>
</evidence>
<proteinExistence type="inferred from homology"/>
<dbReference type="Pfam" id="PF01967">
    <property type="entry name" value="MoaC"/>
    <property type="match status" value="1"/>
</dbReference>
<dbReference type="SUPFAM" id="SSF55040">
    <property type="entry name" value="Molybdenum cofactor biosynthesis protein C, MoaC"/>
    <property type="match status" value="1"/>
</dbReference>
<accession>A0A1J5GF86</accession>
<dbReference type="NCBIfam" id="NF006870">
    <property type="entry name" value="PRK09364.1"/>
    <property type="match status" value="1"/>
</dbReference>
<gene>
    <name evidence="7 10" type="primary">moaC</name>
    <name evidence="9" type="ORF">AUK42_03885</name>
    <name evidence="12" type="ORF">CO097_06620</name>
    <name evidence="11" type="ORF">COZ07_00340</name>
    <name evidence="10" type="ORF">COZ58_04950</name>
</gene>
<dbReference type="Proteomes" id="UP000231493">
    <property type="component" value="Unassembled WGS sequence"/>
</dbReference>
<dbReference type="EC" id="4.6.1.17" evidence="3 7"/>
<dbReference type="RefSeq" id="WP_406606634.1">
    <property type="nucleotide sequence ID" value="NZ_PFKO01000011.1"/>
</dbReference>
<dbReference type="Proteomes" id="UP000228560">
    <property type="component" value="Unassembled WGS sequence"/>
</dbReference>
<name>A0A1J5GF86_9BACT</name>
<dbReference type="NCBIfam" id="TIGR00581">
    <property type="entry name" value="moaC"/>
    <property type="match status" value="1"/>
</dbReference>
<evidence type="ECO:0000259" key="8">
    <source>
        <dbReference type="Pfam" id="PF01967"/>
    </source>
</evidence>
<comment type="catalytic activity">
    <reaction evidence="1 7">
        <text>(8S)-3',8-cyclo-7,8-dihydroguanosine 5'-triphosphate = cyclic pyranopterin phosphate + diphosphate</text>
        <dbReference type="Rhea" id="RHEA:49580"/>
        <dbReference type="ChEBI" id="CHEBI:33019"/>
        <dbReference type="ChEBI" id="CHEBI:59648"/>
        <dbReference type="ChEBI" id="CHEBI:131766"/>
        <dbReference type="EC" id="4.6.1.17"/>
    </reaction>
</comment>
<dbReference type="InterPro" id="IPR023045">
    <property type="entry name" value="MoaC"/>
</dbReference>
<evidence type="ECO:0000256" key="6">
    <source>
        <dbReference type="ARBA" id="ARBA00055087"/>
    </source>
</evidence>
<evidence type="ECO:0000256" key="4">
    <source>
        <dbReference type="ARBA" id="ARBA00023150"/>
    </source>
</evidence>
<dbReference type="PANTHER" id="PTHR22960">
    <property type="entry name" value="MOLYBDOPTERIN COFACTOR SYNTHESIS PROTEIN A"/>
    <property type="match status" value="1"/>
</dbReference>
<dbReference type="InterPro" id="IPR050105">
    <property type="entry name" value="MoCo_biosynth_MoaA/MoaC"/>
</dbReference>
<reference evidence="10" key="3">
    <citation type="submission" date="2017-09" db="EMBL/GenBank/DDBJ databases">
        <title>Depth-based differentiation of microbial function through sediment-hosted aquifers and enrichment of novel symbionts in the deep terrestrial subsurface.</title>
        <authorList>
            <person name="Probst A.J."/>
            <person name="Ladd B."/>
            <person name="Jarett J.K."/>
            <person name="Geller-Mcgrath D.E."/>
            <person name="Sieber C.M.K."/>
            <person name="Emerson J.B."/>
            <person name="Anantharaman K."/>
            <person name="Thomas B.C."/>
            <person name="Malmstrom R."/>
            <person name="Stieglmeier M."/>
            <person name="Klingl A."/>
            <person name="Woyke T."/>
            <person name="Ryan C.M."/>
            <person name="Banfield J.F."/>
        </authorList>
    </citation>
    <scope>NUCLEOTIDE SEQUENCE</scope>
    <source>
        <strain evidence="10">CG_4_8_14_3_um_filter_34_18</strain>
    </source>
</reference>
<evidence type="ECO:0000256" key="2">
    <source>
        <dbReference type="ARBA" id="ARBA00005046"/>
    </source>
</evidence>
<dbReference type="Proteomes" id="UP000230646">
    <property type="component" value="Unassembled WGS sequence"/>
</dbReference>
<organism evidence="9 13">
    <name type="scientific">Candidatus Infernicultor aquiphilus</name>
    <dbReference type="NCBI Taxonomy" id="1805029"/>
    <lineage>
        <taxon>Bacteria</taxon>
        <taxon>Pseudomonadati</taxon>
        <taxon>Atribacterota</taxon>
        <taxon>Candidatus Phoenicimicrobiia</taxon>
        <taxon>Candidatus Pheonicimicrobiales</taxon>
        <taxon>Candidatus Phoenicimicrobiaceae</taxon>
        <taxon>Candidatus Infernicultor</taxon>
    </lineage>
</organism>
<keyword evidence="4 7" id="KW-0501">Molybdenum cofactor biosynthesis</keyword>
<evidence type="ECO:0000256" key="1">
    <source>
        <dbReference type="ARBA" id="ARBA00001637"/>
    </source>
</evidence>
<accession>A0A2M7K7N8</accession>
<dbReference type="GO" id="GO:0061799">
    <property type="term" value="F:cyclic pyranopterin monophosphate synthase activity"/>
    <property type="evidence" value="ECO:0007669"/>
    <property type="project" value="UniProtKB-UniRule"/>
</dbReference>
<evidence type="ECO:0000313" key="9">
    <source>
        <dbReference type="EMBL" id="OIP70923.1"/>
    </source>
</evidence>
<feature type="active site" evidence="7">
    <location>
        <position position="130"/>
    </location>
</feature>
<dbReference type="HAMAP" id="MF_01224_B">
    <property type="entry name" value="MoaC_B"/>
    <property type="match status" value="1"/>
</dbReference>
<accession>A0A2M7PUC7</accession>
<dbReference type="AlphaFoldDB" id="A0A1J5GF86"/>
<evidence type="ECO:0000313" key="10">
    <source>
        <dbReference type="EMBL" id="PIX34151.1"/>
    </source>
</evidence>
<comment type="function">
    <text evidence="6 7">Catalyzes the conversion of (8S)-3',8-cyclo-7,8-dihydroguanosine 5'-triphosphate to cyclic pyranopterin monophosphate (cPMP).</text>
</comment>
<comment type="pathway">
    <text evidence="2 7">Cofactor biosynthesis; molybdopterin biosynthesis.</text>
</comment>
<dbReference type="InterPro" id="IPR047594">
    <property type="entry name" value="MoaC_bact/euk"/>
</dbReference>
<dbReference type="UniPathway" id="UPA00344"/>
<evidence type="ECO:0000256" key="3">
    <source>
        <dbReference type="ARBA" id="ARBA00012575"/>
    </source>
</evidence>
<dbReference type="PANTHER" id="PTHR22960:SF29">
    <property type="entry name" value="CYCLIC PYRANOPTERIN MONOPHOSPHATE SYNTHASE"/>
    <property type="match status" value="1"/>
</dbReference>
<dbReference type="CDD" id="cd01420">
    <property type="entry name" value="MoaC_PE"/>
    <property type="match status" value="1"/>
</dbReference>
<evidence type="ECO:0000313" key="11">
    <source>
        <dbReference type="EMBL" id="PIY33932.1"/>
    </source>
</evidence>
<dbReference type="Proteomes" id="UP000182763">
    <property type="component" value="Unassembled WGS sequence"/>
</dbReference>
<feature type="binding site" evidence="7">
    <location>
        <begin position="77"/>
        <end position="79"/>
    </location>
    <ligand>
        <name>substrate</name>
    </ligand>
</feature>
<reference evidence="9 13" key="1">
    <citation type="journal article" date="2016" name="Environ. Microbiol.">
        <title>Genomic resolution of a cold subsurface aquifer community provides metabolic insights for novel microbes adapted to high CO concentrations.</title>
        <authorList>
            <person name="Probst A.J."/>
            <person name="Castelle C.J."/>
            <person name="Singh A."/>
            <person name="Brown C.T."/>
            <person name="Anantharaman K."/>
            <person name="Sharon I."/>
            <person name="Hug L.A."/>
            <person name="Burstein D."/>
            <person name="Emerson J.B."/>
            <person name="Thomas B.C."/>
            <person name="Banfield J.F."/>
        </authorList>
    </citation>
    <scope>NUCLEOTIDE SEQUENCE [LARGE SCALE GENOMIC DNA]</scope>
    <source>
        <strain evidence="9">CG2_30_33_13</strain>
    </source>
</reference>
<evidence type="ECO:0000256" key="7">
    <source>
        <dbReference type="HAMAP-Rule" id="MF_01224"/>
    </source>
</evidence>
<evidence type="ECO:0000313" key="13">
    <source>
        <dbReference type="Proteomes" id="UP000182763"/>
    </source>
</evidence>
<dbReference type="STRING" id="1805029.AUK42_03885"/>
<evidence type="ECO:0000313" key="15">
    <source>
        <dbReference type="Proteomes" id="UP000230646"/>
    </source>
</evidence>
<comment type="similarity">
    <text evidence="7">Belongs to the MoaC family.</text>
</comment>
<comment type="subunit">
    <text evidence="7">Homohexamer; trimer of dimers.</text>
</comment>
<evidence type="ECO:0000256" key="5">
    <source>
        <dbReference type="ARBA" id="ARBA00023239"/>
    </source>
</evidence>
<dbReference type="InterPro" id="IPR036522">
    <property type="entry name" value="MoaC_sf"/>
</dbReference>
<dbReference type="EMBL" id="PFIP01000099">
    <property type="protein sequence ID" value="PIX34151.1"/>
    <property type="molecule type" value="Genomic_DNA"/>
</dbReference>
<accession>A0A2M8CA39</accession>
<feature type="domain" description="Molybdopterin cofactor biosynthesis C (MoaC)" evidence="8">
    <location>
        <begin position="17"/>
        <end position="152"/>
    </location>
</feature>
<dbReference type="EMBL" id="PFKO01000011">
    <property type="protein sequence ID" value="PIY33932.1"/>
    <property type="molecule type" value="Genomic_DNA"/>
</dbReference>
<reference evidence="14 15" key="2">
    <citation type="submission" date="2017-09" db="EMBL/GenBank/DDBJ databases">
        <title>Depth-based differentiation of microbial function through sediment-hosted aquifers and enrichment of novel symbionts in the deep terrestrial subsurface.</title>
        <authorList>
            <person name="Probst A.J."/>
            <person name="Ladd B."/>
            <person name="Jarett J.K."/>
            <person name="Geller-Mcgrath D.E."/>
            <person name="Sieber C.M."/>
            <person name="Emerson J.B."/>
            <person name="Anantharaman K."/>
            <person name="Thomas B.C."/>
            <person name="Malmstrom R."/>
            <person name="Stieglmeier M."/>
            <person name="Klingl A."/>
            <person name="Woyke T."/>
            <person name="Ryan C.M."/>
            <person name="Banfield J.F."/>
        </authorList>
    </citation>
    <scope>NUCLEOTIDE SEQUENCE [LARGE SCALE GENOMIC DNA]</scope>
    <source>
        <strain evidence="11">CG_4_10_14_3_um_filter_34_13</strain>
        <strain evidence="12">CG_4_9_14_3_um_filter_33_16</strain>
    </source>
</reference>
<dbReference type="EMBL" id="PFTV01000169">
    <property type="protein sequence ID" value="PJB55930.1"/>
    <property type="molecule type" value="Genomic_DNA"/>
</dbReference>
<feature type="binding site" evidence="7">
    <location>
        <begin position="115"/>
        <end position="116"/>
    </location>
    <ligand>
        <name>substrate</name>
    </ligand>
</feature>
<dbReference type="Gene3D" id="3.30.70.640">
    <property type="entry name" value="Molybdopterin cofactor biosynthesis C (MoaC) domain"/>
    <property type="match status" value="1"/>
</dbReference>
<keyword evidence="5 7" id="KW-0456">Lyase</keyword>
<dbReference type="EMBL" id="MNYY01000077">
    <property type="protein sequence ID" value="OIP70923.1"/>
    <property type="molecule type" value="Genomic_DNA"/>
</dbReference>
<dbReference type="InterPro" id="IPR002820">
    <property type="entry name" value="Mopterin_CF_biosynth-C_dom"/>
</dbReference>
<dbReference type="GO" id="GO:0006777">
    <property type="term" value="P:Mo-molybdopterin cofactor biosynthetic process"/>
    <property type="evidence" value="ECO:0007669"/>
    <property type="project" value="UniProtKB-UniRule"/>
</dbReference>